<proteinExistence type="predicted"/>
<dbReference type="InterPro" id="IPR045892">
    <property type="entry name" value="CrtISO-like"/>
</dbReference>
<dbReference type="EMBL" id="JAPFQN010000005">
    <property type="protein sequence ID" value="MCX2744315.1"/>
    <property type="molecule type" value="Genomic_DNA"/>
</dbReference>
<evidence type="ECO:0000313" key="3">
    <source>
        <dbReference type="Proteomes" id="UP001209885"/>
    </source>
</evidence>
<dbReference type="PANTHER" id="PTHR46313:SF3">
    <property type="entry name" value="PROLYCOPENE ISOMERASE, CHLOROPLASTIC"/>
    <property type="match status" value="1"/>
</dbReference>
<dbReference type="InterPro" id="IPR036188">
    <property type="entry name" value="FAD/NAD-bd_sf"/>
</dbReference>
<sequence length="484" mass="54880">MKNTDVAIVGSGLSSLVSAALLATEGVKVSIFEQNYLPGGCTSSYWRKGYTFDSGATTIVGFDDGMPMKIFSEKTGIDFKLRKLDPPMQVHMPDKKVLTRYNDINKWMAEAKNYWGSNEDLRKFWEEMYKVSKDVWKVSGQQIQFPPSKTKDLLSLIKNFQPGQLKLVPAVFKNVQNEIDNYQLNDLTHFKQFINEQLLISAQNFAEEVNKPFGAAALCYTNYTNYYADGGLMGLIQPIIDYLEENGVELMLRNPVENIVKTKNGYEIISKNGVFRSKYLISGVPVNNTVQLCDFEIRKSNNSKILPSEKLYSAFQIGIGFKGKLDFRAIHHQILLDGKIPELDAESFFLSVNHPEDKSRAPEDHSVANISMHIRNPGNTRFDKEAVAKRVLKELDERNLIKRDSVDYLHSSTQFSWEKWTNRAFGFVGGYPQYHSIKPWQMIDARMDGDKAYQCGDSTYPGQGIPGVALSGMIAVEKLKADWF</sequence>
<comment type="caution">
    <text evidence="2">The sequence shown here is derived from an EMBL/GenBank/DDBJ whole genome shotgun (WGS) entry which is preliminary data.</text>
</comment>
<reference evidence="2 3" key="1">
    <citation type="submission" date="2022-11" db="EMBL/GenBank/DDBJ databases">
        <title>The characterization of three novel Bacteroidetes species and genomic analysis of their roles in tidal elemental geochemical cycles.</title>
        <authorList>
            <person name="Ma K."/>
        </authorList>
    </citation>
    <scope>NUCLEOTIDE SEQUENCE [LARGE SCALE GENOMIC DNA]</scope>
    <source>
        <strain evidence="2 3">M17</strain>
    </source>
</reference>
<evidence type="ECO:0000313" key="2">
    <source>
        <dbReference type="EMBL" id="MCX2744315.1"/>
    </source>
</evidence>
<dbReference type="Gene3D" id="3.50.50.60">
    <property type="entry name" value="FAD/NAD(P)-binding domain"/>
    <property type="match status" value="1"/>
</dbReference>
<evidence type="ECO:0000259" key="1">
    <source>
        <dbReference type="Pfam" id="PF01593"/>
    </source>
</evidence>
<dbReference type="Pfam" id="PF01593">
    <property type="entry name" value="Amino_oxidase"/>
    <property type="match status" value="1"/>
</dbReference>
<dbReference type="SUPFAM" id="SSF51905">
    <property type="entry name" value="FAD/NAD(P)-binding domain"/>
    <property type="match status" value="1"/>
</dbReference>
<dbReference type="Gene3D" id="3.90.660.50">
    <property type="match status" value="1"/>
</dbReference>
<keyword evidence="3" id="KW-1185">Reference proteome</keyword>
<dbReference type="Proteomes" id="UP001209885">
    <property type="component" value="Unassembled WGS sequence"/>
</dbReference>
<dbReference type="RefSeq" id="WP_266056776.1">
    <property type="nucleotide sequence ID" value="NZ_JAPFQN010000005.1"/>
</dbReference>
<protein>
    <submittedName>
        <fullName evidence="2">NAD(P)/FAD-dependent oxidoreductase</fullName>
    </submittedName>
</protein>
<dbReference type="PANTHER" id="PTHR46313">
    <property type="match status" value="1"/>
</dbReference>
<gene>
    <name evidence="2" type="ORF">OO013_10580</name>
</gene>
<organism evidence="2 3">
    <name type="scientific">Mangrovivirga halotolerans</name>
    <dbReference type="NCBI Taxonomy" id="2993936"/>
    <lineage>
        <taxon>Bacteria</taxon>
        <taxon>Pseudomonadati</taxon>
        <taxon>Bacteroidota</taxon>
        <taxon>Cytophagia</taxon>
        <taxon>Cytophagales</taxon>
        <taxon>Mangrovivirgaceae</taxon>
        <taxon>Mangrovivirga</taxon>
    </lineage>
</organism>
<accession>A0ABT3RRS1</accession>
<dbReference type="InterPro" id="IPR002937">
    <property type="entry name" value="Amino_oxidase"/>
</dbReference>
<feature type="domain" description="Amine oxidase" evidence="1">
    <location>
        <begin position="16"/>
        <end position="477"/>
    </location>
</feature>
<name>A0ABT3RRS1_9BACT</name>